<dbReference type="InterPro" id="IPR013783">
    <property type="entry name" value="Ig-like_fold"/>
</dbReference>
<dbReference type="OrthoDB" id="8764943at2"/>
<dbReference type="Gene3D" id="2.60.40.10">
    <property type="entry name" value="Immunoglobulins"/>
    <property type="match status" value="1"/>
</dbReference>
<protein>
    <submittedName>
        <fullName evidence="2">Uncharacterized protein</fullName>
    </submittedName>
</protein>
<evidence type="ECO:0000256" key="1">
    <source>
        <dbReference type="SAM" id="SignalP"/>
    </source>
</evidence>
<evidence type="ECO:0000313" key="3">
    <source>
        <dbReference type="Proteomes" id="UP000236654"/>
    </source>
</evidence>
<accession>A0A2I0R507</accession>
<organism evidence="2 3">
    <name type="scientific">Brumimicrobium salinarum</name>
    <dbReference type="NCBI Taxonomy" id="2058658"/>
    <lineage>
        <taxon>Bacteria</taxon>
        <taxon>Pseudomonadati</taxon>
        <taxon>Bacteroidota</taxon>
        <taxon>Flavobacteriia</taxon>
        <taxon>Flavobacteriales</taxon>
        <taxon>Crocinitomicaceae</taxon>
        <taxon>Brumimicrobium</taxon>
    </lineage>
</organism>
<sequence>MRFIILFIALFFSLYTQAQGQLSLKIVDENKSAIEYANFRLFSVVDSSVVAGEYSNSKGKVIISDIPFGKYYGKITFFDFKDKIVNEIVFSSDQKKTT</sequence>
<dbReference type="EMBL" id="PJNI01000002">
    <property type="protein sequence ID" value="PKR81681.1"/>
    <property type="molecule type" value="Genomic_DNA"/>
</dbReference>
<evidence type="ECO:0000313" key="2">
    <source>
        <dbReference type="EMBL" id="PKR81681.1"/>
    </source>
</evidence>
<feature type="signal peptide" evidence="1">
    <location>
        <begin position="1"/>
        <end position="18"/>
    </location>
</feature>
<dbReference type="Proteomes" id="UP000236654">
    <property type="component" value="Unassembled WGS sequence"/>
</dbReference>
<dbReference type="RefSeq" id="WP_101333695.1">
    <property type="nucleotide sequence ID" value="NZ_PJNI01000002.1"/>
</dbReference>
<dbReference type="SUPFAM" id="SSF49478">
    <property type="entry name" value="Cna protein B-type domain"/>
    <property type="match status" value="1"/>
</dbReference>
<reference evidence="2 3" key="1">
    <citation type="submission" date="2017-12" db="EMBL/GenBank/DDBJ databases">
        <title>The draft genome sequence of Brumimicrobium saltpan LHR20.</title>
        <authorList>
            <person name="Do Z.-J."/>
            <person name="Luo H.-R."/>
        </authorList>
    </citation>
    <scope>NUCLEOTIDE SEQUENCE [LARGE SCALE GENOMIC DNA]</scope>
    <source>
        <strain evidence="2 3">LHR20</strain>
    </source>
</reference>
<keyword evidence="3" id="KW-1185">Reference proteome</keyword>
<feature type="chain" id="PRO_5014187687" evidence="1">
    <location>
        <begin position="19"/>
        <end position="98"/>
    </location>
</feature>
<name>A0A2I0R507_9FLAO</name>
<dbReference type="AlphaFoldDB" id="A0A2I0R507"/>
<proteinExistence type="predicted"/>
<keyword evidence="1" id="KW-0732">Signal</keyword>
<comment type="caution">
    <text evidence="2">The sequence shown here is derived from an EMBL/GenBank/DDBJ whole genome shotgun (WGS) entry which is preliminary data.</text>
</comment>
<gene>
    <name evidence="2" type="ORF">CW751_03910</name>
</gene>